<sequence>MNVLKPHLQSTVFTLLERNKSQRQIQRLTGIDRKTIRRYQAIFGSPQASSANSSI</sequence>
<protein>
    <submittedName>
        <fullName evidence="1">Integrase catalytic subunit</fullName>
    </submittedName>
</protein>
<dbReference type="Gene3D" id="1.10.10.60">
    <property type="entry name" value="Homeodomain-like"/>
    <property type="match status" value="1"/>
</dbReference>
<reference evidence="1" key="1">
    <citation type="submission" date="2016-01" db="EMBL/GenBank/DDBJ databases">
        <authorList>
            <person name="Peeters C."/>
        </authorList>
    </citation>
    <scope>NUCLEOTIDE SEQUENCE [LARGE SCALE GENOMIC DNA]</scope>
    <source>
        <strain evidence="1">LMG 22937</strain>
    </source>
</reference>
<keyword evidence="2" id="KW-1185">Reference proteome</keyword>
<accession>A0A158KQY1</accession>
<organism evidence="1 2">
    <name type="scientific">Caballeronia terrestris</name>
    <dbReference type="NCBI Taxonomy" id="1226301"/>
    <lineage>
        <taxon>Bacteria</taxon>
        <taxon>Pseudomonadati</taxon>
        <taxon>Pseudomonadota</taxon>
        <taxon>Betaproteobacteria</taxon>
        <taxon>Burkholderiales</taxon>
        <taxon>Burkholderiaceae</taxon>
        <taxon>Caballeronia</taxon>
    </lineage>
</organism>
<dbReference type="Proteomes" id="UP000054925">
    <property type="component" value="Unassembled WGS sequence"/>
</dbReference>
<proteinExistence type="predicted"/>
<gene>
    <name evidence="1" type="ORF">AWB67_06234</name>
</gene>
<dbReference type="AlphaFoldDB" id="A0A158KQY1"/>
<comment type="caution">
    <text evidence="1">The sequence shown here is derived from an EMBL/GenBank/DDBJ whole genome shotgun (WGS) entry which is preliminary data.</text>
</comment>
<name>A0A158KQY1_9BURK</name>
<evidence type="ECO:0000313" key="1">
    <source>
        <dbReference type="EMBL" id="SAL82831.1"/>
    </source>
</evidence>
<evidence type="ECO:0000313" key="2">
    <source>
        <dbReference type="Proteomes" id="UP000054925"/>
    </source>
</evidence>
<dbReference type="EMBL" id="FCOL02000084">
    <property type="protein sequence ID" value="SAL82831.1"/>
    <property type="molecule type" value="Genomic_DNA"/>
</dbReference>